<sequence>MQNVTAAYNILYNADEILRQKQETYANSYIDQYSNILSVYRDTLAHNSGDDKDLDAVIFRANTIINEKEQSKFVGTAYLVMGKANYLKGKYFDAVELFSYVIRSYPANIKLTQEAYAWKIRSLLYLNNNKEAKGALDSAFQDLDPKKPKQHLPAAIYAAALQYNINTQNYADAEVAAKNAIAYTGSTDERLRWTFILGQLQELNRENDEALKSYNSIVKSNASFEMAFNAQLNRIRLQEMRNGIKVNRVDLLLSLLRDQNNIDFNDQIYFQVAEIYAANKDISSALKYYRLSARSSLKNQNQKGLAYMRIADIDFNQKADYVGAKKYYDSTLINLSPNYPDYKSIQKKSNNLQLLVNKLQIIAREDTLQSLARLNDADRAKAIDSLVNEHILQERTATAATYTGGPGQSLANNPFAKTPAQPTGQAATGSSFYFYNAAAVSQGYNDFKRRWGDRKLTDNWRHASKNDASTSLAGNPTVAQQPSSGLFDPDATVADIRKSASQASAGNYRQQLLQNLPVTPALLAQSNARIYNAYLDMANFYRDVLEEKKDAIANYELLLNKFPNQPDKAPIYYSLYRLYSNIDPQKSADYKNRILKEYGETVYAKVIIDPDYAKKLGDKDAQLNEAYNQVYNLYSRKNFAQVIISADSLLKQYPGNKYAAQIYYLRTIASGHLEKVASFRDELQQIAIAYPGDPLITPLVKQHLIYVDANLPELTAQPFAIMGTDTTMFSPPVENHEDAALNRNRQFVAVTEKPVEPAAITTKADTPTAIKTPLAAVGNTTIKKADTAFTAKAPVTKPTDTTSSRQVSISQPSRKIPHVFNERDSTNYFFVVDVSTGTTDLSSSRFGIGQYNRINFQFSNIVHRLKNAGPDNQLIYVGPFRGFDAAKTYARGIIPLMAQIMKVPADKYSFFIATKQNLDKLADKKMLDDYIEYYQQTLLK</sequence>
<keyword evidence="1" id="KW-0802">TPR repeat</keyword>
<dbReference type="InterPro" id="IPR019734">
    <property type="entry name" value="TPR_rpt"/>
</dbReference>
<dbReference type="PROSITE" id="PS50005">
    <property type="entry name" value="TPR"/>
    <property type="match status" value="1"/>
</dbReference>
<reference evidence="4" key="1">
    <citation type="journal article" date="2019" name="Int. J. Syst. Evol. Microbiol.">
        <title>The Global Catalogue of Microorganisms (GCM) 10K type strain sequencing project: providing services to taxonomists for standard genome sequencing and annotation.</title>
        <authorList>
            <consortium name="The Broad Institute Genomics Platform"/>
            <consortium name="The Broad Institute Genome Sequencing Center for Infectious Disease"/>
            <person name="Wu L."/>
            <person name="Ma J."/>
        </authorList>
    </citation>
    <scope>NUCLEOTIDE SEQUENCE [LARGE SCALE GENOMIC DNA]</scope>
    <source>
        <strain evidence="4">KCTC 22437</strain>
    </source>
</reference>
<dbReference type="InterPro" id="IPR011990">
    <property type="entry name" value="TPR-like_helical_dom_sf"/>
</dbReference>
<proteinExistence type="predicted"/>
<evidence type="ECO:0000256" key="1">
    <source>
        <dbReference type="PROSITE-ProRule" id="PRU00339"/>
    </source>
</evidence>
<keyword evidence="4" id="KW-1185">Reference proteome</keyword>
<evidence type="ECO:0000313" key="4">
    <source>
        <dbReference type="Proteomes" id="UP001597557"/>
    </source>
</evidence>
<evidence type="ECO:0008006" key="5">
    <source>
        <dbReference type="Google" id="ProtNLM"/>
    </source>
</evidence>
<feature type="region of interest" description="Disordered" evidence="2">
    <location>
        <begin position="466"/>
        <end position="490"/>
    </location>
</feature>
<accession>A0ABW5YEI9</accession>
<gene>
    <name evidence="3" type="ORF">ACFS5N_14520</name>
</gene>
<dbReference type="EMBL" id="JBHUPD010000003">
    <property type="protein sequence ID" value="MFD2873697.1"/>
    <property type="molecule type" value="Genomic_DNA"/>
</dbReference>
<dbReference type="RefSeq" id="WP_377186955.1">
    <property type="nucleotide sequence ID" value="NZ_JBHUPD010000003.1"/>
</dbReference>
<feature type="compositionally biased region" description="Polar residues" evidence="2">
    <location>
        <begin position="466"/>
        <end position="484"/>
    </location>
</feature>
<dbReference type="Proteomes" id="UP001597557">
    <property type="component" value="Unassembled WGS sequence"/>
</dbReference>
<evidence type="ECO:0000313" key="3">
    <source>
        <dbReference type="EMBL" id="MFD2873697.1"/>
    </source>
</evidence>
<comment type="caution">
    <text evidence="3">The sequence shown here is derived from an EMBL/GenBank/DDBJ whole genome shotgun (WGS) entry which is preliminary data.</text>
</comment>
<protein>
    <recommendedName>
        <fullName evidence="5">Tetratricopeptide repeat protein</fullName>
    </recommendedName>
</protein>
<feature type="repeat" description="TPR" evidence="1">
    <location>
        <begin position="75"/>
        <end position="108"/>
    </location>
</feature>
<organism evidence="3 4">
    <name type="scientific">Mucilaginibacter ximonensis</name>
    <dbReference type="NCBI Taxonomy" id="538021"/>
    <lineage>
        <taxon>Bacteria</taxon>
        <taxon>Pseudomonadati</taxon>
        <taxon>Bacteroidota</taxon>
        <taxon>Sphingobacteriia</taxon>
        <taxon>Sphingobacteriales</taxon>
        <taxon>Sphingobacteriaceae</taxon>
        <taxon>Mucilaginibacter</taxon>
    </lineage>
</organism>
<evidence type="ECO:0000256" key="2">
    <source>
        <dbReference type="SAM" id="MobiDB-lite"/>
    </source>
</evidence>
<dbReference type="Gene3D" id="1.25.40.10">
    <property type="entry name" value="Tetratricopeptide repeat domain"/>
    <property type="match status" value="2"/>
</dbReference>
<dbReference type="SUPFAM" id="SSF48452">
    <property type="entry name" value="TPR-like"/>
    <property type="match status" value="1"/>
</dbReference>
<name>A0ABW5YEI9_9SPHI</name>